<keyword evidence="11 14" id="KW-0139">CF(1)</keyword>
<dbReference type="SUPFAM" id="SSF47917">
    <property type="entry name" value="C-terminal domain of alpha and beta subunits of F1 ATP synthase"/>
    <property type="match status" value="1"/>
</dbReference>
<evidence type="ECO:0000256" key="11">
    <source>
        <dbReference type="ARBA" id="ARBA00023196"/>
    </source>
</evidence>
<feature type="domain" description="ATPase F1/V1/A1 complex alpha/beta subunit nucleotide-binding" evidence="15">
    <location>
        <begin position="152"/>
        <end position="367"/>
    </location>
</feature>
<dbReference type="EC" id="7.1.2.2" evidence="14"/>
<evidence type="ECO:0000259" key="15">
    <source>
        <dbReference type="Pfam" id="PF00006"/>
    </source>
</evidence>
<dbReference type="SUPFAM" id="SSF52540">
    <property type="entry name" value="P-loop containing nucleoside triphosphate hydrolases"/>
    <property type="match status" value="1"/>
</dbReference>
<dbReference type="PANTHER" id="PTHR48082:SF2">
    <property type="entry name" value="ATP SYNTHASE SUBUNIT ALPHA, MITOCHONDRIAL"/>
    <property type="match status" value="1"/>
</dbReference>
<evidence type="ECO:0000256" key="12">
    <source>
        <dbReference type="ARBA" id="ARBA00023310"/>
    </source>
</evidence>
<comment type="similarity">
    <text evidence="3 14">Belongs to the ATPase alpha/beta chains family.</text>
</comment>
<proteinExistence type="inferred from homology"/>
<protein>
    <recommendedName>
        <fullName evidence="14">ATP synthase subunit alpha</fullName>
        <ecNumber evidence="14">7.1.2.2</ecNumber>
    </recommendedName>
    <alternativeName>
        <fullName evidence="14">ATP synthase F1 sector subunit alpha</fullName>
    </alternativeName>
    <alternativeName>
        <fullName evidence="14">F-ATPase subunit alpha</fullName>
    </alternativeName>
</protein>
<comment type="subcellular location">
    <subcellularLocation>
        <location evidence="14">Cell membrane</location>
        <topology evidence="14">Peripheral membrane protein</topology>
    </subcellularLocation>
    <subcellularLocation>
        <location evidence="2">Membrane</location>
    </subcellularLocation>
</comment>
<keyword evidence="14" id="KW-1003">Cell membrane</keyword>
<dbReference type="NCBIfam" id="NF009884">
    <property type="entry name" value="PRK13343.1"/>
    <property type="match status" value="1"/>
</dbReference>
<gene>
    <name evidence="14" type="primary">atpA</name>
    <name evidence="17" type="ORF">ACFSNB_12030</name>
</gene>
<dbReference type="Pfam" id="PF00306">
    <property type="entry name" value="ATP-synt_ab_C"/>
    <property type="match status" value="1"/>
</dbReference>
<dbReference type="InterPro" id="IPR000194">
    <property type="entry name" value="ATPase_F1/V1/A1_a/bsu_nucl-bd"/>
</dbReference>
<accession>A0ABW5CCW1</accession>
<comment type="caution">
    <text evidence="14">Lacks conserved residue(s) required for the propagation of feature annotation.</text>
</comment>
<evidence type="ECO:0000256" key="4">
    <source>
        <dbReference type="ARBA" id="ARBA00022448"/>
    </source>
</evidence>
<evidence type="ECO:0000256" key="9">
    <source>
        <dbReference type="ARBA" id="ARBA00023065"/>
    </source>
</evidence>
<evidence type="ECO:0000256" key="5">
    <source>
        <dbReference type="ARBA" id="ARBA00022741"/>
    </source>
</evidence>
<evidence type="ECO:0000256" key="2">
    <source>
        <dbReference type="ARBA" id="ARBA00004370"/>
    </source>
</evidence>
<dbReference type="HAMAP" id="MF_01346">
    <property type="entry name" value="ATP_synth_alpha_bact"/>
    <property type="match status" value="1"/>
</dbReference>
<dbReference type="PANTHER" id="PTHR48082">
    <property type="entry name" value="ATP SYNTHASE SUBUNIT ALPHA, MITOCHONDRIAL"/>
    <property type="match status" value="1"/>
</dbReference>
<dbReference type="InterPro" id="IPR033732">
    <property type="entry name" value="ATP_synth_F1_a_nt-bd_dom"/>
</dbReference>
<evidence type="ECO:0000313" key="17">
    <source>
        <dbReference type="EMBL" id="MFD2234536.1"/>
    </source>
</evidence>
<evidence type="ECO:0000256" key="10">
    <source>
        <dbReference type="ARBA" id="ARBA00023136"/>
    </source>
</evidence>
<dbReference type="RefSeq" id="WP_377316849.1">
    <property type="nucleotide sequence ID" value="NZ_JBHUIY010000023.1"/>
</dbReference>
<dbReference type="Pfam" id="PF00006">
    <property type="entry name" value="ATP-synt_ab"/>
    <property type="match status" value="1"/>
</dbReference>
<organism evidence="17 18">
    <name type="scientific">Phaeospirillum tilakii</name>
    <dbReference type="NCBI Taxonomy" id="741673"/>
    <lineage>
        <taxon>Bacteria</taxon>
        <taxon>Pseudomonadati</taxon>
        <taxon>Pseudomonadota</taxon>
        <taxon>Alphaproteobacteria</taxon>
        <taxon>Rhodospirillales</taxon>
        <taxon>Rhodospirillaceae</taxon>
        <taxon>Phaeospirillum</taxon>
    </lineage>
</organism>
<evidence type="ECO:0000256" key="3">
    <source>
        <dbReference type="ARBA" id="ARBA00008936"/>
    </source>
</evidence>
<dbReference type="SUPFAM" id="SSF50615">
    <property type="entry name" value="N-terminal domain of alpha and beta subunits of F1 ATP synthase"/>
    <property type="match status" value="1"/>
</dbReference>
<dbReference type="InterPro" id="IPR027417">
    <property type="entry name" value="P-loop_NTPase"/>
</dbReference>
<dbReference type="InterPro" id="IPR000793">
    <property type="entry name" value="ATP_synth_asu_C"/>
</dbReference>
<dbReference type="CDD" id="cd01132">
    <property type="entry name" value="F1-ATPase_alpha_CD"/>
    <property type="match status" value="1"/>
</dbReference>
<keyword evidence="5 14" id="KW-0547">Nucleotide-binding</keyword>
<dbReference type="EMBL" id="JBHUIY010000023">
    <property type="protein sequence ID" value="MFD2234536.1"/>
    <property type="molecule type" value="Genomic_DNA"/>
</dbReference>
<keyword evidence="6 14" id="KW-0375">Hydrogen ion transport</keyword>
<comment type="subunit">
    <text evidence="13">F-type ATPases have 2 components, CF(1) - the catalytic core - and CF(0) - the membrane proton channel. CF(1) has five subunits: alpha(3), beta(3), gamma(1), delta(1), epsilon(1). CF(0) has four main subunits: a(1), b(1), b'(1) and c(9-12).</text>
</comment>
<sequence>MTELDDDLARWAAQAQTVAAAATLEPHQRERGRVERIGDGVALLSGLAGAGQDEMLRFADGGLGMAVTLAPERIGAVLLSPSAGIAAGSVVERGGAVVRVPVGEALLGRVVDPLGRPLDGRPAPVCQRSEPVERPAPAIVERDPITRPLATGITVLDAMIPIGRGQRELIIGDGKTGKTAIAADAVINQRDSDVICVWASIGQRAAAVNRLIEAVGRFGPRERTLFVIAEASAPPGLAWLTPYAACSMAEHFVEQGRDVLLVIDDLTHHAALHRELSLLLRRPPGREAYPGDIFFAHARLLERGAQRAAALGGGSLTILPIVATQGGNLTAYIPTNIISITDGQIILDPKLFHAGQKPAVDVGLSVSRVGGKAQPPLLRRLAGSLKLDYAQFLELEMFTRFGGMADERTRRQVEHGRRIRALLIQTNTRVRGLPEQAAGLLALGAGLLDPLAEPALAAFLDGLADWLATACPALAARIAATGELDPAGQSELIERLRGHLAALGA</sequence>
<dbReference type="Gene3D" id="3.40.50.300">
    <property type="entry name" value="P-loop containing nucleotide triphosphate hydrolases"/>
    <property type="match status" value="1"/>
</dbReference>
<dbReference type="InterPro" id="IPR023366">
    <property type="entry name" value="ATP_synth_asu-like_sf"/>
</dbReference>
<evidence type="ECO:0000256" key="6">
    <source>
        <dbReference type="ARBA" id="ARBA00022781"/>
    </source>
</evidence>
<dbReference type="Gene3D" id="1.20.150.20">
    <property type="entry name" value="ATP synthase alpha/beta chain, C-terminal domain"/>
    <property type="match status" value="1"/>
</dbReference>
<keyword evidence="4 14" id="KW-0813">Transport</keyword>
<keyword evidence="18" id="KW-1185">Reference proteome</keyword>
<dbReference type="Proteomes" id="UP001597296">
    <property type="component" value="Unassembled WGS sequence"/>
</dbReference>
<dbReference type="InterPro" id="IPR038376">
    <property type="entry name" value="ATP_synth_asu_C_sf"/>
</dbReference>
<keyword evidence="7 14" id="KW-0067">ATP-binding</keyword>
<comment type="function">
    <text evidence="1 14">Produces ATP from ADP in the presence of a proton gradient across the membrane. The alpha chain is a regulatory subunit.</text>
</comment>
<comment type="catalytic activity">
    <reaction evidence="14">
        <text>ATP + H2O + 4 H(+)(in) = ADP + phosphate + 5 H(+)(out)</text>
        <dbReference type="Rhea" id="RHEA:57720"/>
        <dbReference type="ChEBI" id="CHEBI:15377"/>
        <dbReference type="ChEBI" id="CHEBI:15378"/>
        <dbReference type="ChEBI" id="CHEBI:30616"/>
        <dbReference type="ChEBI" id="CHEBI:43474"/>
        <dbReference type="ChEBI" id="CHEBI:456216"/>
        <dbReference type="EC" id="7.1.2.2"/>
    </reaction>
</comment>
<feature type="domain" description="ATP synthase alpha subunit C-terminal" evidence="16">
    <location>
        <begin position="374"/>
        <end position="494"/>
    </location>
</feature>
<dbReference type="PROSITE" id="PS00152">
    <property type="entry name" value="ATPASE_ALPHA_BETA"/>
    <property type="match status" value="1"/>
</dbReference>
<evidence type="ECO:0000256" key="14">
    <source>
        <dbReference type="HAMAP-Rule" id="MF_01346"/>
    </source>
</evidence>
<comment type="caution">
    <text evidence="17">The sequence shown here is derived from an EMBL/GenBank/DDBJ whole genome shotgun (WGS) entry which is preliminary data.</text>
</comment>
<feature type="site" description="Required for activity" evidence="14">
    <location>
        <position position="365"/>
    </location>
</feature>
<evidence type="ECO:0000256" key="8">
    <source>
        <dbReference type="ARBA" id="ARBA00022967"/>
    </source>
</evidence>
<keyword evidence="12 14" id="KW-0066">ATP synthesis</keyword>
<keyword evidence="9 14" id="KW-0406">Ion transport</keyword>
<dbReference type="InterPro" id="IPR005294">
    <property type="entry name" value="ATP_synth_F1_asu"/>
</dbReference>
<keyword evidence="10 14" id="KW-0472">Membrane</keyword>
<evidence type="ECO:0000256" key="7">
    <source>
        <dbReference type="ARBA" id="ARBA00022840"/>
    </source>
</evidence>
<dbReference type="NCBIfam" id="TIGR00962">
    <property type="entry name" value="atpA"/>
    <property type="match status" value="1"/>
</dbReference>
<dbReference type="CDD" id="cd18116">
    <property type="entry name" value="ATP-synt_F1_alpha_N"/>
    <property type="match status" value="1"/>
</dbReference>
<reference evidence="18" key="1">
    <citation type="journal article" date="2019" name="Int. J. Syst. Evol. Microbiol.">
        <title>The Global Catalogue of Microorganisms (GCM) 10K type strain sequencing project: providing services to taxonomists for standard genome sequencing and annotation.</title>
        <authorList>
            <consortium name="The Broad Institute Genomics Platform"/>
            <consortium name="The Broad Institute Genome Sequencing Center for Infectious Disease"/>
            <person name="Wu L."/>
            <person name="Ma J."/>
        </authorList>
    </citation>
    <scope>NUCLEOTIDE SEQUENCE [LARGE SCALE GENOMIC DNA]</scope>
    <source>
        <strain evidence="18">KCTC 15012</strain>
    </source>
</reference>
<dbReference type="Gene3D" id="2.40.30.20">
    <property type="match status" value="1"/>
</dbReference>
<evidence type="ECO:0000259" key="16">
    <source>
        <dbReference type="Pfam" id="PF00306"/>
    </source>
</evidence>
<evidence type="ECO:0000256" key="13">
    <source>
        <dbReference type="ARBA" id="ARBA00026013"/>
    </source>
</evidence>
<name>A0ABW5CCW1_9PROT</name>
<dbReference type="InterPro" id="IPR020003">
    <property type="entry name" value="ATPase_a/bsu_AS"/>
</dbReference>
<evidence type="ECO:0000256" key="1">
    <source>
        <dbReference type="ARBA" id="ARBA00003784"/>
    </source>
</evidence>
<evidence type="ECO:0000313" key="18">
    <source>
        <dbReference type="Proteomes" id="UP001597296"/>
    </source>
</evidence>
<keyword evidence="8 14" id="KW-1278">Translocase</keyword>
<dbReference type="InterPro" id="IPR036121">
    <property type="entry name" value="ATPase_F1/V1/A1_a/bsu_N_sf"/>
</dbReference>